<proteinExistence type="predicted"/>
<feature type="region of interest" description="Disordered" evidence="1">
    <location>
        <begin position="93"/>
        <end position="127"/>
    </location>
</feature>
<keyword evidence="3" id="KW-1185">Reference proteome</keyword>
<evidence type="ECO:0000313" key="2">
    <source>
        <dbReference type="EMBL" id="KAK8518172.1"/>
    </source>
</evidence>
<reference evidence="2 3" key="1">
    <citation type="journal article" date="2024" name="G3 (Bethesda)">
        <title>Genome assembly of Hibiscus sabdariffa L. provides insights into metabolisms of medicinal natural products.</title>
        <authorList>
            <person name="Kim T."/>
        </authorList>
    </citation>
    <scope>NUCLEOTIDE SEQUENCE [LARGE SCALE GENOMIC DNA]</scope>
    <source>
        <strain evidence="2">TK-2024</strain>
        <tissue evidence="2">Old leaves</tissue>
    </source>
</reference>
<sequence length="127" mass="13648">MPSTGLHTDQPTDEIEASQNSSDALSKTSVPKSFFVSSVFSLSENGSTFDMAVSRHPEVSHQQVERSCVVPTCDNNEQAGDMQMSVESVVSVSTEPYVDSPREDGGFVEDEHGMGMPTTDLSLAENS</sequence>
<feature type="compositionally biased region" description="Basic and acidic residues" evidence="1">
    <location>
        <begin position="100"/>
        <end position="113"/>
    </location>
</feature>
<evidence type="ECO:0000256" key="1">
    <source>
        <dbReference type="SAM" id="MobiDB-lite"/>
    </source>
</evidence>
<comment type="caution">
    <text evidence="2">The sequence shown here is derived from an EMBL/GenBank/DDBJ whole genome shotgun (WGS) entry which is preliminary data.</text>
</comment>
<dbReference type="Proteomes" id="UP001472677">
    <property type="component" value="Unassembled WGS sequence"/>
</dbReference>
<name>A0ABR2CFN1_9ROSI</name>
<gene>
    <name evidence="2" type="ORF">V6N12_017330</name>
</gene>
<feature type="region of interest" description="Disordered" evidence="1">
    <location>
        <begin position="1"/>
        <end position="27"/>
    </location>
</feature>
<organism evidence="2 3">
    <name type="scientific">Hibiscus sabdariffa</name>
    <name type="common">roselle</name>
    <dbReference type="NCBI Taxonomy" id="183260"/>
    <lineage>
        <taxon>Eukaryota</taxon>
        <taxon>Viridiplantae</taxon>
        <taxon>Streptophyta</taxon>
        <taxon>Embryophyta</taxon>
        <taxon>Tracheophyta</taxon>
        <taxon>Spermatophyta</taxon>
        <taxon>Magnoliopsida</taxon>
        <taxon>eudicotyledons</taxon>
        <taxon>Gunneridae</taxon>
        <taxon>Pentapetalae</taxon>
        <taxon>rosids</taxon>
        <taxon>malvids</taxon>
        <taxon>Malvales</taxon>
        <taxon>Malvaceae</taxon>
        <taxon>Malvoideae</taxon>
        <taxon>Hibiscus</taxon>
    </lineage>
</organism>
<protein>
    <submittedName>
        <fullName evidence="2">Uncharacterized protein</fullName>
    </submittedName>
</protein>
<accession>A0ABR2CFN1</accession>
<dbReference type="EMBL" id="JBBPBM010000053">
    <property type="protein sequence ID" value="KAK8518172.1"/>
    <property type="molecule type" value="Genomic_DNA"/>
</dbReference>
<evidence type="ECO:0000313" key="3">
    <source>
        <dbReference type="Proteomes" id="UP001472677"/>
    </source>
</evidence>